<evidence type="ECO:0000256" key="2">
    <source>
        <dbReference type="SAM" id="SignalP"/>
    </source>
</evidence>
<dbReference type="RefSeq" id="WP_425343741.1">
    <property type="nucleotide sequence ID" value="NZ_JBGUBD010000001.1"/>
</dbReference>
<feature type="compositionally biased region" description="Gly residues" evidence="1">
    <location>
        <begin position="188"/>
        <end position="214"/>
    </location>
</feature>
<proteinExistence type="predicted"/>
<gene>
    <name evidence="3" type="ORF">ACERK3_00780</name>
</gene>
<sequence length="322" mass="35332">MYRGIWIATLAMTAMSFVAAPAAAQRLSERIEHVRQQRAQEERANNERAQEQGVAQRLQGVIDNANFENTTAQEAVRWWSEQTGIPVVVDWDAMLMEGVDGDTRITMSLRRVPANQLLVVLLRMASPDVELIAEASQWYVEIMTRSQANRRPTVRIYDINDLLHVVPNFNNAPRFDLESALDADHVGGGRGGGGRGGGGGGGRGGGGGGGGLFGDTGTDRDDTEIPSRRERAEELIDMIRNTIAPEIWLEHGGEYGSIRYYNGHLIVSAPNYVHQQIGSPINMRPRPTARGGSRTRADNERRSTAPLQGERPARSRGVAGRQ</sequence>
<keyword evidence="4" id="KW-1185">Reference proteome</keyword>
<organism evidence="3 4">
    <name type="scientific">Natronomicrosphaera hydrolytica</name>
    <dbReference type="NCBI Taxonomy" id="3242702"/>
    <lineage>
        <taxon>Bacteria</taxon>
        <taxon>Pseudomonadati</taxon>
        <taxon>Planctomycetota</taxon>
        <taxon>Phycisphaerae</taxon>
        <taxon>Phycisphaerales</taxon>
        <taxon>Phycisphaeraceae</taxon>
        <taxon>Natronomicrosphaera</taxon>
    </lineage>
</organism>
<dbReference type="EMBL" id="JBGUBD010000001">
    <property type="protein sequence ID" value="MFA9476815.1"/>
    <property type="molecule type" value="Genomic_DNA"/>
</dbReference>
<evidence type="ECO:0000313" key="3">
    <source>
        <dbReference type="EMBL" id="MFA9476815.1"/>
    </source>
</evidence>
<dbReference type="Proteomes" id="UP001575105">
    <property type="component" value="Unassembled WGS sequence"/>
</dbReference>
<evidence type="ECO:0000256" key="1">
    <source>
        <dbReference type="SAM" id="MobiDB-lite"/>
    </source>
</evidence>
<accession>A0ABV4U0X0</accession>
<feature type="compositionally biased region" description="Basic and acidic residues" evidence="1">
    <location>
        <begin position="217"/>
        <end position="227"/>
    </location>
</feature>
<keyword evidence="2" id="KW-0732">Signal</keyword>
<feature type="region of interest" description="Disordered" evidence="1">
    <location>
        <begin position="277"/>
        <end position="322"/>
    </location>
</feature>
<comment type="caution">
    <text evidence="3">The sequence shown here is derived from an EMBL/GenBank/DDBJ whole genome shotgun (WGS) entry which is preliminary data.</text>
</comment>
<feature type="region of interest" description="Disordered" evidence="1">
    <location>
        <begin position="186"/>
        <end position="227"/>
    </location>
</feature>
<feature type="signal peptide" evidence="2">
    <location>
        <begin position="1"/>
        <end position="19"/>
    </location>
</feature>
<reference evidence="3 4" key="1">
    <citation type="submission" date="2024-08" db="EMBL/GenBank/DDBJ databases">
        <title>Whole-genome sequencing of halo(alkali)philic microorganisms from hypersaline lakes.</title>
        <authorList>
            <person name="Sorokin D.Y."/>
            <person name="Merkel A.Y."/>
            <person name="Messina E."/>
            <person name="Yakimov M."/>
        </authorList>
    </citation>
    <scope>NUCLEOTIDE SEQUENCE [LARGE SCALE GENOMIC DNA]</scope>
    <source>
        <strain evidence="3 4">AB-hyl4</strain>
    </source>
</reference>
<evidence type="ECO:0000313" key="4">
    <source>
        <dbReference type="Proteomes" id="UP001575105"/>
    </source>
</evidence>
<name>A0ABV4U0X0_9BACT</name>
<feature type="chain" id="PRO_5045847683" evidence="2">
    <location>
        <begin position="20"/>
        <end position="322"/>
    </location>
</feature>
<protein>
    <submittedName>
        <fullName evidence="3">Uncharacterized protein</fullName>
    </submittedName>
</protein>